<evidence type="ECO:0000259" key="11">
    <source>
        <dbReference type="PROSITE" id="PS51194"/>
    </source>
</evidence>
<feature type="short sequence motif" description="Q motif" evidence="8">
    <location>
        <begin position="51"/>
        <end position="79"/>
    </location>
</feature>
<proteinExistence type="inferred from homology"/>
<reference evidence="14" key="1">
    <citation type="journal article" date="2018" name="Nat. Microbiol.">
        <title>Leveraging single-cell genomics to expand the fungal tree of life.</title>
        <authorList>
            <person name="Ahrendt S.R."/>
            <person name="Quandt C.A."/>
            <person name="Ciobanu D."/>
            <person name="Clum A."/>
            <person name="Salamov A."/>
            <person name="Andreopoulos B."/>
            <person name="Cheng J.F."/>
            <person name="Woyke T."/>
            <person name="Pelin A."/>
            <person name="Henrissat B."/>
            <person name="Reynolds N.K."/>
            <person name="Benny G.L."/>
            <person name="Smith M.E."/>
            <person name="James T.Y."/>
            <person name="Grigoriev I.V."/>
        </authorList>
    </citation>
    <scope>NUCLEOTIDE SEQUENCE [LARGE SCALE GENOMIC DNA]</scope>
    <source>
        <strain evidence="14">RSA 1356</strain>
    </source>
</reference>
<dbReference type="EC" id="3.6.4.13" evidence="2"/>
<dbReference type="PROSITE" id="PS51192">
    <property type="entry name" value="HELICASE_ATP_BIND_1"/>
    <property type="match status" value="1"/>
</dbReference>
<dbReference type="Pfam" id="PF00270">
    <property type="entry name" value="DEAD"/>
    <property type="match status" value="1"/>
</dbReference>
<dbReference type="GO" id="GO:0005634">
    <property type="term" value="C:nucleus"/>
    <property type="evidence" value="ECO:0007669"/>
    <property type="project" value="UniProtKB-SubCell"/>
</dbReference>
<organism evidence="13 14">
    <name type="scientific">Thamnocephalis sphaerospora</name>
    <dbReference type="NCBI Taxonomy" id="78915"/>
    <lineage>
        <taxon>Eukaryota</taxon>
        <taxon>Fungi</taxon>
        <taxon>Fungi incertae sedis</taxon>
        <taxon>Zoopagomycota</taxon>
        <taxon>Zoopagomycotina</taxon>
        <taxon>Zoopagomycetes</taxon>
        <taxon>Zoopagales</taxon>
        <taxon>Sigmoideomycetaceae</taxon>
        <taxon>Thamnocephalis</taxon>
    </lineage>
</organism>
<feature type="domain" description="DEAD-box RNA helicase Q" evidence="12">
    <location>
        <begin position="51"/>
        <end position="79"/>
    </location>
</feature>
<dbReference type="GO" id="GO:0005524">
    <property type="term" value="F:ATP binding"/>
    <property type="evidence" value="ECO:0007669"/>
    <property type="project" value="UniProtKB-KW"/>
</dbReference>
<dbReference type="SMART" id="SM00487">
    <property type="entry name" value="DEXDc"/>
    <property type="match status" value="1"/>
</dbReference>
<evidence type="ECO:0000259" key="12">
    <source>
        <dbReference type="PROSITE" id="PS51195"/>
    </source>
</evidence>
<dbReference type="PANTHER" id="PTHR47958">
    <property type="entry name" value="ATP-DEPENDENT RNA HELICASE DBP3"/>
    <property type="match status" value="1"/>
</dbReference>
<dbReference type="PROSITE" id="PS00039">
    <property type="entry name" value="DEAD_ATP_HELICASE"/>
    <property type="match status" value="1"/>
</dbReference>
<dbReference type="InterPro" id="IPR014001">
    <property type="entry name" value="Helicase_ATP-bd"/>
</dbReference>
<dbReference type="STRING" id="78915.A0A4P9XWQ6"/>
<accession>A0A4P9XWQ6</accession>
<dbReference type="FunFam" id="3.40.50.300:FF:000079">
    <property type="entry name" value="probable ATP-dependent RNA helicase DDX17"/>
    <property type="match status" value="1"/>
</dbReference>
<keyword evidence="3 9" id="KW-0547">Nucleotide-binding</keyword>
<keyword evidence="4 9" id="KW-0378">Hydrolase</keyword>
<dbReference type="GO" id="GO:0003676">
    <property type="term" value="F:nucleic acid binding"/>
    <property type="evidence" value="ECO:0007669"/>
    <property type="project" value="InterPro"/>
</dbReference>
<dbReference type="GO" id="GO:0003724">
    <property type="term" value="F:RNA helicase activity"/>
    <property type="evidence" value="ECO:0007669"/>
    <property type="project" value="UniProtKB-EC"/>
</dbReference>
<evidence type="ECO:0000259" key="10">
    <source>
        <dbReference type="PROSITE" id="PS51192"/>
    </source>
</evidence>
<evidence type="ECO:0000256" key="7">
    <source>
        <dbReference type="ARBA" id="ARBA00023242"/>
    </source>
</evidence>
<evidence type="ECO:0000256" key="9">
    <source>
        <dbReference type="RuleBase" id="RU000492"/>
    </source>
</evidence>
<dbReference type="Gene3D" id="3.40.50.300">
    <property type="entry name" value="P-loop containing nucleotide triphosphate hydrolases"/>
    <property type="match status" value="2"/>
</dbReference>
<feature type="domain" description="Helicase ATP-binding" evidence="10">
    <location>
        <begin position="82"/>
        <end position="269"/>
    </location>
</feature>
<dbReference type="Pfam" id="PF00271">
    <property type="entry name" value="Helicase_C"/>
    <property type="match status" value="1"/>
</dbReference>
<dbReference type="InterPro" id="IPR014014">
    <property type="entry name" value="RNA_helicase_DEAD_Q_motif"/>
</dbReference>
<dbReference type="InterPro" id="IPR001650">
    <property type="entry name" value="Helicase_C-like"/>
</dbReference>
<feature type="non-terminal residue" evidence="13">
    <location>
        <position position="1"/>
    </location>
</feature>
<evidence type="ECO:0000256" key="6">
    <source>
        <dbReference type="ARBA" id="ARBA00022840"/>
    </source>
</evidence>
<keyword evidence="5 9" id="KW-0347">Helicase</keyword>
<comment type="similarity">
    <text evidence="9">Belongs to the DEAD box helicase family.</text>
</comment>
<evidence type="ECO:0000313" key="13">
    <source>
        <dbReference type="EMBL" id="RKP09850.1"/>
    </source>
</evidence>
<sequence>LDHSAIDYPAFEKCFYVEHPEIQALDEAHVRQLRREQDMRVSGAAVARPCVSFAHFGWDEALMDTIIKAGYTEPTGIQKQAVPVALSGRDLIGIAKTGSGKTAAFLWPMLVHIMDQPELEKGDGPIGLILAPTRELAGQIYTEAKRFAKCYQLRVTVAYGGASKMEQFKELRAGAEIVVATPASIAYGWSQRRTGRLIDLVKMKATNLRRVTYLVLDEADRMFDLGFEPQVRSVCNNIRPHRQTLLFSATFRPKVEALAREVTTDPIRITVGNVGQASQRCMDVTQVVHMIPDDTYKWDWLLLTHASGCCAEGSVLVFVARVGAVDALSQNLRAAGYECGALHGDMLQHERDRVLRDFKRNAFPILIATDVAARGLDIKSVRTVINYDVAKDIDSHVHRIGRTGRAGEKGTAYTLITKKEDRFAGELVRNLEASGQPVPADLMALAMQARVLGLGLMHGCAKTERRTSVSARRACLELAVGGRTVSVHISAH</sequence>
<dbReference type="PROSITE" id="PS51195">
    <property type="entry name" value="Q_MOTIF"/>
    <property type="match status" value="1"/>
</dbReference>
<keyword evidence="6 9" id="KW-0067">ATP-binding</keyword>
<protein>
    <recommendedName>
        <fullName evidence="2">RNA helicase</fullName>
        <ecNumber evidence="2">3.6.4.13</ecNumber>
    </recommendedName>
</protein>
<evidence type="ECO:0000256" key="8">
    <source>
        <dbReference type="PROSITE-ProRule" id="PRU00552"/>
    </source>
</evidence>
<evidence type="ECO:0000256" key="1">
    <source>
        <dbReference type="ARBA" id="ARBA00004123"/>
    </source>
</evidence>
<feature type="domain" description="Helicase C-terminal" evidence="11">
    <location>
        <begin position="302"/>
        <end position="446"/>
    </location>
</feature>
<evidence type="ECO:0000256" key="2">
    <source>
        <dbReference type="ARBA" id="ARBA00012552"/>
    </source>
</evidence>
<evidence type="ECO:0000313" key="14">
    <source>
        <dbReference type="Proteomes" id="UP000271241"/>
    </source>
</evidence>
<evidence type="ECO:0000256" key="4">
    <source>
        <dbReference type="ARBA" id="ARBA00022801"/>
    </source>
</evidence>
<keyword evidence="14" id="KW-1185">Reference proteome</keyword>
<dbReference type="SMART" id="SM00490">
    <property type="entry name" value="HELICc"/>
    <property type="match status" value="1"/>
</dbReference>
<dbReference type="InterPro" id="IPR027417">
    <property type="entry name" value="P-loop_NTPase"/>
</dbReference>
<dbReference type="OrthoDB" id="196131at2759"/>
<dbReference type="CDD" id="cd18787">
    <property type="entry name" value="SF2_C_DEAD"/>
    <property type="match status" value="1"/>
</dbReference>
<dbReference type="InterPro" id="IPR000629">
    <property type="entry name" value="RNA-helicase_DEAD-box_CS"/>
</dbReference>
<dbReference type="PROSITE" id="PS51194">
    <property type="entry name" value="HELICASE_CTER"/>
    <property type="match status" value="1"/>
</dbReference>
<dbReference type="EMBL" id="KZ992485">
    <property type="protein sequence ID" value="RKP09850.1"/>
    <property type="molecule type" value="Genomic_DNA"/>
</dbReference>
<gene>
    <name evidence="13" type="ORF">THASP1DRAFT_13713</name>
</gene>
<dbReference type="InterPro" id="IPR011545">
    <property type="entry name" value="DEAD/DEAH_box_helicase_dom"/>
</dbReference>
<dbReference type="GO" id="GO:0016787">
    <property type="term" value="F:hydrolase activity"/>
    <property type="evidence" value="ECO:0007669"/>
    <property type="project" value="UniProtKB-KW"/>
</dbReference>
<comment type="subcellular location">
    <subcellularLocation>
        <location evidence="1">Nucleus</location>
    </subcellularLocation>
</comment>
<dbReference type="Proteomes" id="UP000271241">
    <property type="component" value="Unassembled WGS sequence"/>
</dbReference>
<dbReference type="SUPFAM" id="SSF52540">
    <property type="entry name" value="P-loop containing nucleoside triphosphate hydrolases"/>
    <property type="match status" value="1"/>
</dbReference>
<keyword evidence="7" id="KW-0539">Nucleus</keyword>
<name>A0A4P9XWQ6_9FUNG</name>
<dbReference type="AlphaFoldDB" id="A0A4P9XWQ6"/>
<evidence type="ECO:0000256" key="3">
    <source>
        <dbReference type="ARBA" id="ARBA00022741"/>
    </source>
</evidence>
<evidence type="ECO:0000256" key="5">
    <source>
        <dbReference type="ARBA" id="ARBA00022806"/>
    </source>
</evidence>